<feature type="domain" description="MCM C-terminal AAA(+) ATPase" evidence="3">
    <location>
        <begin position="571"/>
        <end position="715"/>
    </location>
</feature>
<evidence type="ECO:0000256" key="1">
    <source>
        <dbReference type="ARBA" id="ARBA00022741"/>
    </source>
</evidence>
<protein>
    <recommendedName>
        <fullName evidence="3">MCM C-terminal AAA(+) ATPase domain-containing protein</fullName>
    </recommendedName>
</protein>
<accession>A0A0F9S322</accession>
<organism evidence="4">
    <name type="scientific">marine sediment metagenome</name>
    <dbReference type="NCBI Taxonomy" id="412755"/>
    <lineage>
        <taxon>unclassified sequences</taxon>
        <taxon>metagenomes</taxon>
        <taxon>ecological metagenomes</taxon>
    </lineage>
</organism>
<keyword evidence="2" id="KW-0067">ATP-binding</keyword>
<name>A0A0F9S322_9ZZZZ</name>
<gene>
    <name evidence="4" type="ORF">LCGC14_0504150</name>
</gene>
<reference evidence="4" key="1">
    <citation type="journal article" date="2015" name="Nature">
        <title>Complex archaea that bridge the gap between prokaryotes and eukaryotes.</title>
        <authorList>
            <person name="Spang A."/>
            <person name="Saw J.H."/>
            <person name="Jorgensen S.L."/>
            <person name="Zaremba-Niedzwiedzka K."/>
            <person name="Martijn J."/>
            <person name="Lind A.E."/>
            <person name="van Eijk R."/>
            <person name="Schleper C."/>
            <person name="Guy L."/>
            <person name="Ettema T.J."/>
        </authorList>
    </citation>
    <scope>NUCLEOTIDE SEQUENCE</scope>
</reference>
<dbReference type="GO" id="GO:0003677">
    <property type="term" value="F:DNA binding"/>
    <property type="evidence" value="ECO:0007669"/>
    <property type="project" value="InterPro"/>
</dbReference>
<dbReference type="GO" id="GO:0005524">
    <property type="term" value="F:ATP binding"/>
    <property type="evidence" value="ECO:0007669"/>
    <property type="project" value="UniProtKB-KW"/>
</dbReference>
<dbReference type="SUPFAM" id="SSF52540">
    <property type="entry name" value="P-loop containing nucleoside triphosphate hydrolases"/>
    <property type="match status" value="1"/>
</dbReference>
<dbReference type="EMBL" id="LAZR01000597">
    <property type="protein sequence ID" value="KKN63225.1"/>
    <property type="molecule type" value="Genomic_DNA"/>
</dbReference>
<dbReference type="Pfam" id="PF00493">
    <property type="entry name" value="MCM"/>
    <property type="match status" value="1"/>
</dbReference>
<comment type="caution">
    <text evidence="4">The sequence shown here is derived from an EMBL/GenBank/DDBJ whole genome shotgun (WGS) entry which is preliminary data.</text>
</comment>
<evidence type="ECO:0000259" key="3">
    <source>
        <dbReference type="Pfam" id="PF00493"/>
    </source>
</evidence>
<sequence length="1010" mass="115980">MAEQYKDIHWVNADGTRPRYWFRIPENQIEQWVQGAKDKHALHIFTTIQTFFNKEVQDNEEVDMPFFMDFDGKIIVNGKETFDPKVALERISKTIKHFESLGLDNAYISCWFSGNKGFHLTVPSKCFGADVSTNLVKIWRYIANDIATKADLEMFDDTVYSRRRMWRVENTIHGDSGLYKIPLGTDEILGLDVEHIKNLATKEQVPHFEEYHGSPIEQLEQLYQQALDNHTISGKFEYTPLKISFDNHPPCIQNLLNKGLLELGTTNLTMFLLTAYFKWQETPMDQTYDTLCKWAENIKPTVSHDLTPQGMVDLEKVKKEIHQVCRSVYSGKQYSFSCNGIKQIPGVEAFCTQECQDSLEVRIETSLFNALQAKNLGKRLYIAAEAVGRRDTAYMIPKTVKYWCKPVQSGKCASCPLYESPDGITINISIKSPGILLFLLPSNQPLIAKVGQLGGLPSRRGGGGGCSVWHFDVEYQNVEIIYIAPMVANQYSEEDRYTRQTIYYVGHGLEPNRGYEFSGYVHIHDKTNVAVLVIDQAEPLADTLSTFKMTPKMRQRSKVFQPGEHETYESKHKHIAETLNYHICRVWGREIVIRAVDLVYHSVNQFLFQREIINGRLDILLAGDTRQGKSKIAEMLMRHFDLGVKISGEAARRTGVLFTIVTKENEPSYITWGVLPRHHRRLVFIDEANKFIADGGFAELTEARSSGEVTVTQAVFGKAKCATRLITLTNAIGKKTMGTYFYPVLALLDLLPERQDISRFTYAVGMSSNQIDDEMINLNIEDLESKPNPYVDQICHDHVLWAWKLEPDMIKISDKVERLILKFANVMCQQYVATIPLVEPGDFRHKLAKIAVAVAVRMYSVNKNNELLVTPEAVRYAYNFLNELYSEPSMKYLAYSKSYTTFTLREEDKKRLLEELKQRWQFEHEFLIRWLMINEYTRPKELAIAGQFLEKEIKDCLSWFTANKLLDTTARGHFVKTELGVKFVEYVLPDEFDGTYITAEEVEAEVDDGF</sequence>
<dbReference type="InterPro" id="IPR027417">
    <property type="entry name" value="P-loop_NTPase"/>
</dbReference>
<dbReference type="SUPFAM" id="SSF56747">
    <property type="entry name" value="Prim-pol domain"/>
    <property type="match status" value="1"/>
</dbReference>
<dbReference type="AlphaFoldDB" id="A0A0F9S322"/>
<keyword evidence="1" id="KW-0547">Nucleotide-binding</keyword>
<evidence type="ECO:0000256" key="2">
    <source>
        <dbReference type="ARBA" id="ARBA00022840"/>
    </source>
</evidence>
<dbReference type="Gene3D" id="3.90.920.10">
    <property type="entry name" value="DNA primase, PRIM domain"/>
    <property type="match status" value="1"/>
</dbReference>
<evidence type="ECO:0000313" key="4">
    <source>
        <dbReference type="EMBL" id="KKN63225.1"/>
    </source>
</evidence>
<dbReference type="Gene3D" id="3.40.50.300">
    <property type="entry name" value="P-loop containing nucleotide triphosphate hydrolases"/>
    <property type="match status" value="1"/>
</dbReference>
<proteinExistence type="predicted"/>
<dbReference type="InterPro" id="IPR001208">
    <property type="entry name" value="MCM_dom"/>
</dbReference>